<feature type="transmembrane region" description="Helical" evidence="1">
    <location>
        <begin position="62"/>
        <end position="81"/>
    </location>
</feature>
<accession>A0AAN7SHG9</accession>
<evidence type="ECO:0000256" key="1">
    <source>
        <dbReference type="SAM" id="Phobius"/>
    </source>
</evidence>
<proteinExistence type="predicted"/>
<dbReference type="AlphaFoldDB" id="A0AAN7SHG9"/>
<sequence>MDVERGRNKNEISFGSFQDKIKEKANHPSVSITLIIFLILDVVMLVFGIINKDKCPIDHRIPIYLIVAGATGIASKILPFINRKLDLTVLTIIISLLYVFEFVWMIVGSVWVYSIYEPNYVEVFSHYCNKTAYLLAFWILTIRWVFLAISILASVVFCLCSMFK</sequence>
<gene>
    <name evidence="2" type="ORF">RN001_004451</name>
</gene>
<dbReference type="PANTHER" id="PTHR33444:SF2">
    <property type="entry name" value="MARVEL DOMAIN-CONTAINING PROTEIN"/>
    <property type="match status" value="1"/>
</dbReference>
<feature type="transmembrane region" description="Helical" evidence="1">
    <location>
        <begin position="30"/>
        <end position="50"/>
    </location>
</feature>
<keyword evidence="3" id="KW-1185">Reference proteome</keyword>
<name>A0AAN7SHG9_9COLE</name>
<organism evidence="2 3">
    <name type="scientific">Aquatica leii</name>
    <dbReference type="NCBI Taxonomy" id="1421715"/>
    <lineage>
        <taxon>Eukaryota</taxon>
        <taxon>Metazoa</taxon>
        <taxon>Ecdysozoa</taxon>
        <taxon>Arthropoda</taxon>
        <taxon>Hexapoda</taxon>
        <taxon>Insecta</taxon>
        <taxon>Pterygota</taxon>
        <taxon>Neoptera</taxon>
        <taxon>Endopterygota</taxon>
        <taxon>Coleoptera</taxon>
        <taxon>Polyphaga</taxon>
        <taxon>Elateriformia</taxon>
        <taxon>Elateroidea</taxon>
        <taxon>Lampyridae</taxon>
        <taxon>Luciolinae</taxon>
        <taxon>Aquatica</taxon>
    </lineage>
</organism>
<comment type="caution">
    <text evidence="2">The sequence shown here is derived from an EMBL/GenBank/DDBJ whole genome shotgun (WGS) entry which is preliminary data.</text>
</comment>
<evidence type="ECO:0000313" key="2">
    <source>
        <dbReference type="EMBL" id="KAK4881132.1"/>
    </source>
</evidence>
<dbReference type="PANTHER" id="PTHR33444">
    <property type="entry name" value="SI:DKEY-19B23.12-RELATED"/>
    <property type="match status" value="1"/>
</dbReference>
<keyword evidence="1" id="KW-0472">Membrane</keyword>
<reference evidence="3" key="1">
    <citation type="submission" date="2023-01" db="EMBL/GenBank/DDBJ databases">
        <title>Key to firefly adult light organ development and bioluminescence: homeobox transcription factors regulate luciferase expression and transportation to peroxisome.</title>
        <authorList>
            <person name="Fu X."/>
        </authorList>
    </citation>
    <scope>NUCLEOTIDE SEQUENCE [LARGE SCALE GENOMIC DNA]</scope>
</reference>
<dbReference type="InterPro" id="IPR040350">
    <property type="entry name" value="TMEM272"/>
</dbReference>
<dbReference type="Proteomes" id="UP001353858">
    <property type="component" value="Unassembled WGS sequence"/>
</dbReference>
<feature type="transmembrane region" description="Helical" evidence="1">
    <location>
        <begin position="88"/>
        <end position="113"/>
    </location>
</feature>
<keyword evidence="1" id="KW-1133">Transmembrane helix</keyword>
<keyword evidence="1" id="KW-0812">Transmembrane</keyword>
<feature type="transmembrane region" description="Helical" evidence="1">
    <location>
        <begin position="133"/>
        <end position="160"/>
    </location>
</feature>
<dbReference type="EMBL" id="JARPUR010000002">
    <property type="protein sequence ID" value="KAK4881132.1"/>
    <property type="molecule type" value="Genomic_DNA"/>
</dbReference>
<evidence type="ECO:0000313" key="3">
    <source>
        <dbReference type="Proteomes" id="UP001353858"/>
    </source>
</evidence>
<protein>
    <submittedName>
        <fullName evidence="2">Uncharacterized protein</fullName>
    </submittedName>
</protein>